<evidence type="ECO:0000313" key="2">
    <source>
        <dbReference type="Proteomes" id="UP001549773"/>
    </source>
</evidence>
<dbReference type="Proteomes" id="UP001549773">
    <property type="component" value="Unassembled WGS sequence"/>
</dbReference>
<dbReference type="SUPFAM" id="SSF48726">
    <property type="entry name" value="Immunoglobulin"/>
    <property type="match status" value="1"/>
</dbReference>
<comment type="caution">
    <text evidence="1">The sequence shown here is derived from an EMBL/GenBank/DDBJ whole genome shotgun (WGS) entry which is preliminary data.</text>
</comment>
<accession>A0ABV2TZY1</accession>
<name>A0ABV2TZY1_9FLAO</name>
<proteinExistence type="predicted"/>
<evidence type="ECO:0000313" key="1">
    <source>
        <dbReference type="EMBL" id="MET7030851.1"/>
    </source>
</evidence>
<dbReference type="RefSeq" id="WP_354619635.1">
    <property type="nucleotide sequence ID" value="NZ_JBEWYP010000013.1"/>
</dbReference>
<dbReference type="Gene3D" id="2.60.40.10">
    <property type="entry name" value="Immunoglobulins"/>
    <property type="match status" value="1"/>
</dbReference>
<dbReference type="InterPro" id="IPR036179">
    <property type="entry name" value="Ig-like_dom_sf"/>
</dbReference>
<evidence type="ECO:0008006" key="3">
    <source>
        <dbReference type="Google" id="ProtNLM"/>
    </source>
</evidence>
<protein>
    <recommendedName>
        <fullName evidence="3">Ig-like domain-containing protein</fullName>
    </recommendedName>
</protein>
<dbReference type="EMBL" id="JBEWYP010000013">
    <property type="protein sequence ID" value="MET7030851.1"/>
    <property type="molecule type" value="Genomic_DNA"/>
</dbReference>
<organism evidence="1 2">
    <name type="scientific">Sediminicola luteus</name>
    <dbReference type="NCBI Taxonomy" id="319238"/>
    <lineage>
        <taxon>Bacteria</taxon>
        <taxon>Pseudomonadati</taxon>
        <taxon>Bacteroidota</taxon>
        <taxon>Flavobacteriia</taxon>
        <taxon>Flavobacteriales</taxon>
        <taxon>Flavobacteriaceae</taxon>
        <taxon>Sediminicola</taxon>
    </lineage>
</organism>
<reference evidence="1 2" key="1">
    <citation type="submission" date="2024-07" db="EMBL/GenBank/DDBJ databases">
        <title>The genome sequence of type strain Sediminicola luteus GDMCC 1.2596T.</title>
        <authorList>
            <person name="Liu Y."/>
        </authorList>
    </citation>
    <scope>NUCLEOTIDE SEQUENCE [LARGE SCALE GENOMIC DNA]</scope>
    <source>
        <strain evidence="1 2">GDMCC 1.2596</strain>
    </source>
</reference>
<gene>
    <name evidence="1" type="ORF">ABXZ32_15715</name>
</gene>
<keyword evidence="2" id="KW-1185">Reference proteome</keyword>
<dbReference type="InterPro" id="IPR013783">
    <property type="entry name" value="Ig-like_fold"/>
</dbReference>
<sequence>MTLKQSHIKFFNQNILLLVLLVLGSFVNAQQNPGVGANFGLEADIISGTTNANTDDWFLGSSGFGVIDESQLGTFQGIINSSQNLPFDTRMSVDNFSSPNGYIWYAARFGHDYLSQGNGNKDKTTFGNGSKNAQNPNTQWNVGESSLTSNVDIIDSYVHMRRDGVDTGDDLWVNLGVSTLKANGARFIDFELYVQELFLTGNSFTNVGPNEGHTAWQFDAFGNVTQVGDVVIGFAFSGSGVSGIEVRVWVSKVDYTFNRGFNYTSIDGATNGSVYGYASINFAGNTFSKVNTTATTGPPWGTYATGLTPAVNYEPEAFAEIGVNFTGIGFDPRSLFGPGAACDSPFSSVLVKTRSSASFTSSLSDFAGPYDFLGGASDGQLDTSIKDPGTFSGCIPNETLTLEANFDSVSAEYYWTSDTPGVTFPDGTTSKSGVYLTSVDIDTPGDYTLNIAPLPGCTPDPSNATTITAQEDLAVSITFQPTDQVVCDGDLAQFNVGTANADTFQWQMSTDNGTTFNDLANGGLYSGSTTSTLTVNPTNTTLDGYLYRLKSSTSINTCPPVLSDSAVLSVGGFVSIDSQPIDTNVFAGDSAILTVSASSANAYQWQVSDDNGVTFTDLTNGVNYSGVTTSSLTVSNMDIDFSGFQYRVIASNTSPACPSSETSSHATLTVQVNGVISNRRITHRVKKN</sequence>